<dbReference type="Proteomes" id="UP000620075">
    <property type="component" value="Unassembled WGS sequence"/>
</dbReference>
<dbReference type="GO" id="GO:0003700">
    <property type="term" value="F:DNA-binding transcription factor activity"/>
    <property type="evidence" value="ECO:0007669"/>
    <property type="project" value="InterPro"/>
</dbReference>
<feature type="domain" description="HTH arsR-type" evidence="1">
    <location>
        <begin position="3"/>
        <end position="93"/>
    </location>
</feature>
<dbReference type="CDD" id="cd00090">
    <property type="entry name" value="HTH_ARSR"/>
    <property type="match status" value="1"/>
</dbReference>
<proteinExistence type="predicted"/>
<dbReference type="InterPro" id="IPR036390">
    <property type="entry name" value="WH_DNA-bd_sf"/>
</dbReference>
<dbReference type="Gene3D" id="1.10.10.10">
    <property type="entry name" value="Winged helix-like DNA-binding domain superfamily/Winged helix DNA-binding domain"/>
    <property type="match status" value="1"/>
</dbReference>
<accession>A0A934KDX1</accession>
<reference evidence="2 3" key="1">
    <citation type="submission" date="2020-10" db="EMBL/GenBank/DDBJ databases">
        <title>Ca. Dormibacterota MAGs.</title>
        <authorList>
            <person name="Montgomery K."/>
        </authorList>
    </citation>
    <scope>NUCLEOTIDE SEQUENCE [LARGE SCALE GENOMIC DNA]</scope>
    <source>
        <strain evidence="2">SC8811_S16_3</strain>
    </source>
</reference>
<dbReference type="EMBL" id="JAEKNQ010000063">
    <property type="protein sequence ID" value="MBJ7604644.1"/>
    <property type="molecule type" value="Genomic_DNA"/>
</dbReference>
<dbReference type="InterPro" id="IPR036388">
    <property type="entry name" value="WH-like_DNA-bd_sf"/>
</dbReference>
<comment type="caution">
    <text evidence="2">The sequence shown here is derived from an EMBL/GenBank/DDBJ whole genome shotgun (WGS) entry which is preliminary data.</text>
</comment>
<gene>
    <name evidence="2" type="ORF">JF888_15935</name>
</gene>
<dbReference type="InterPro" id="IPR011991">
    <property type="entry name" value="ArsR-like_HTH"/>
</dbReference>
<protein>
    <submittedName>
        <fullName evidence="2">Helix-turn-helix domain-containing protein</fullName>
    </submittedName>
</protein>
<organism evidence="2 3">
    <name type="scientific">Candidatus Dormiibacter inghamiae</name>
    <dbReference type="NCBI Taxonomy" id="3127013"/>
    <lineage>
        <taxon>Bacteria</taxon>
        <taxon>Bacillati</taxon>
        <taxon>Candidatus Dormiibacterota</taxon>
        <taxon>Candidatus Dormibacteria</taxon>
        <taxon>Candidatus Dormibacterales</taxon>
        <taxon>Candidatus Dormibacteraceae</taxon>
        <taxon>Candidatus Dormiibacter</taxon>
    </lineage>
</organism>
<dbReference type="SUPFAM" id="SSF46785">
    <property type="entry name" value="Winged helix' DNA-binding domain"/>
    <property type="match status" value="1"/>
</dbReference>
<name>A0A934KDX1_9BACT</name>
<dbReference type="SMART" id="SM00418">
    <property type="entry name" value="HTH_ARSR"/>
    <property type="match status" value="1"/>
</dbReference>
<dbReference type="Pfam" id="PF01022">
    <property type="entry name" value="HTH_5"/>
    <property type="match status" value="1"/>
</dbReference>
<evidence type="ECO:0000313" key="2">
    <source>
        <dbReference type="EMBL" id="MBJ7604644.1"/>
    </source>
</evidence>
<dbReference type="InterPro" id="IPR001845">
    <property type="entry name" value="HTH_ArsR_DNA-bd_dom"/>
</dbReference>
<dbReference type="RefSeq" id="WP_338182600.1">
    <property type="nucleotide sequence ID" value="NZ_JAEKNQ010000063.1"/>
</dbReference>
<sequence>MTVALDAMSAGRRAVVEFIKTAGEAGVNQIAAALGVTIGGVRQHLAALAEEGLIAHRDERAGRGRPRRWYCLTPTAETLWPKRYGQLANQLLGFIEQAEPALVEHAFESRGRDRAERARSRLRGRGFDQRVRELAKILHEDGYLADCEKVGDDGWRIVEHNCAILDVAIRYGAACSSELAFLREAMPDAEIERIRHKMAGDFVCAYSVRSSPAKSFA</sequence>
<evidence type="ECO:0000259" key="1">
    <source>
        <dbReference type="SMART" id="SM00418"/>
    </source>
</evidence>
<dbReference type="AlphaFoldDB" id="A0A934KDX1"/>
<evidence type="ECO:0000313" key="3">
    <source>
        <dbReference type="Proteomes" id="UP000620075"/>
    </source>
</evidence>